<reference evidence="1" key="1">
    <citation type="submission" date="2022-04" db="EMBL/GenBank/DDBJ databases">
        <title>Genome of the entomopathogenic fungus Entomophthora muscae.</title>
        <authorList>
            <person name="Elya C."/>
            <person name="Lovett B.R."/>
            <person name="Lee E."/>
            <person name="Macias A.M."/>
            <person name="Hajek A.E."/>
            <person name="De Bivort B.L."/>
            <person name="Kasson M.T."/>
            <person name="De Fine Licht H.H."/>
            <person name="Stajich J.E."/>
        </authorList>
    </citation>
    <scope>NUCLEOTIDE SEQUENCE</scope>
    <source>
        <strain evidence="1">Berkeley</strain>
    </source>
</reference>
<protein>
    <submittedName>
        <fullName evidence="1">Uncharacterized protein</fullName>
    </submittedName>
</protein>
<comment type="caution">
    <text evidence="1">The sequence shown here is derived from an EMBL/GenBank/DDBJ whole genome shotgun (WGS) entry which is preliminary data.</text>
</comment>
<dbReference type="EMBL" id="QTSX02000006">
    <property type="protein sequence ID" value="KAJ9090405.1"/>
    <property type="molecule type" value="Genomic_DNA"/>
</dbReference>
<proteinExistence type="predicted"/>
<evidence type="ECO:0000313" key="1">
    <source>
        <dbReference type="EMBL" id="KAJ9090405.1"/>
    </source>
</evidence>
<gene>
    <name evidence="1" type="ORF">DSO57_1002717</name>
</gene>
<organism evidence="1 2">
    <name type="scientific">Entomophthora muscae</name>
    <dbReference type="NCBI Taxonomy" id="34485"/>
    <lineage>
        <taxon>Eukaryota</taxon>
        <taxon>Fungi</taxon>
        <taxon>Fungi incertae sedis</taxon>
        <taxon>Zoopagomycota</taxon>
        <taxon>Entomophthoromycotina</taxon>
        <taxon>Entomophthoromycetes</taxon>
        <taxon>Entomophthorales</taxon>
        <taxon>Entomophthoraceae</taxon>
        <taxon>Entomophthora</taxon>
    </lineage>
</organism>
<evidence type="ECO:0000313" key="2">
    <source>
        <dbReference type="Proteomes" id="UP001165960"/>
    </source>
</evidence>
<dbReference type="Proteomes" id="UP001165960">
    <property type="component" value="Unassembled WGS sequence"/>
</dbReference>
<accession>A0ACC2UUQ5</accession>
<sequence>MSLKSSLATNQEPTQERGTGPRPSPIVKIDYSSPLETQAQERDLNPGPGSLQATGPMDCWATRIFWGLNPCKLRLL</sequence>
<name>A0ACC2UUQ5_9FUNG</name>
<keyword evidence="2" id="KW-1185">Reference proteome</keyword>